<dbReference type="PANTHER" id="PTHR43163:SF3">
    <property type="entry name" value="PEPTIDE ABC TRANSPORTER PERMEASE PROTEIN"/>
    <property type="match status" value="1"/>
</dbReference>
<comment type="similarity">
    <text evidence="7">Belongs to the binding-protein-dependent transport system permease family.</text>
</comment>
<reference evidence="9 10" key="1">
    <citation type="journal article" date="2015" name="G3 (Bethesda)">
        <title>Insights into Ongoing Evolution of the Hexachlorocyclohexane Catabolic Pathway from Comparative Genomics of Ten Sphingomonadaceae Strains.</title>
        <authorList>
            <person name="Pearce S.L."/>
            <person name="Oakeshott J.G."/>
            <person name="Pandey G."/>
        </authorList>
    </citation>
    <scope>NUCLEOTIDE SEQUENCE [LARGE SCALE GENOMIC DNA]</scope>
    <source>
        <strain evidence="9 10">LL01</strain>
    </source>
</reference>
<dbReference type="InterPro" id="IPR000515">
    <property type="entry name" value="MetI-like"/>
</dbReference>
<evidence type="ECO:0000256" key="2">
    <source>
        <dbReference type="ARBA" id="ARBA00022448"/>
    </source>
</evidence>
<sequence>MKAALTLIAKRFASSLLTLLLVSMTIFVIAQLLPGDAAQEALGQSATAEQVAALRHEMGLDRPAYVRYADWLGGMVSGDPGQSMVANMPVAEVISSRLPNSLLLAALTALVAVPVALTIGIGSAMNRGGRIDRALNIATLSMVAVPEFLVATIAVLIFSVKLRWLPSIALASEEMGWGDYLRGVAMPILTLSVVVIAQMARMTRAAVIDQMDRPYVEMAVLKGVAPVQVVLKHIMPNAIAPIVNAMALSLSYLLGGAVIVETIFNYPGLASLMVNAVTSRDMPLLQACAMIFCAAYLLLMLIADVTAILANPRLRAQ</sequence>
<dbReference type="Gene3D" id="1.10.3720.10">
    <property type="entry name" value="MetI-like"/>
    <property type="match status" value="1"/>
</dbReference>
<evidence type="ECO:0000256" key="6">
    <source>
        <dbReference type="ARBA" id="ARBA00023136"/>
    </source>
</evidence>
<organism evidence="9 10">
    <name type="scientific">Sphingobium cupriresistens LL01</name>
    <dbReference type="NCBI Taxonomy" id="1420583"/>
    <lineage>
        <taxon>Bacteria</taxon>
        <taxon>Pseudomonadati</taxon>
        <taxon>Pseudomonadota</taxon>
        <taxon>Alphaproteobacteria</taxon>
        <taxon>Sphingomonadales</taxon>
        <taxon>Sphingomonadaceae</taxon>
        <taxon>Sphingobium</taxon>
    </lineage>
</organism>
<dbReference type="STRING" id="1420583.V473_22265"/>
<keyword evidence="10" id="KW-1185">Reference proteome</keyword>
<dbReference type="GO" id="GO:0055085">
    <property type="term" value="P:transmembrane transport"/>
    <property type="evidence" value="ECO:0007669"/>
    <property type="project" value="InterPro"/>
</dbReference>
<feature type="transmembrane region" description="Helical" evidence="7">
    <location>
        <begin position="180"/>
        <end position="200"/>
    </location>
</feature>
<feature type="transmembrane region" description="Helical" evidence="7">
    <location>
        <begin position="242"/>
        <end position="264"/>
    </location>
</feature>
<dbReference type="GO" id="GO:0005886">
    <property type="term" value="C:plasma membrane"/>
    <property type="evidence" value="ECO:0007669"/>
    <property type="project" value="UniProtKB-SubCell"/>
</dbReference>
<dbReference type="Proteomes" id="UP000052232">
    <property type="component" value="Unassembled WGS sequence"/>
</dbReference>
<dbReference type="PROSITE" id="PS50928">
    <property type="entry name" value="ABC_TM1"/>
    <property type="match status" value="1"/>
</dbReference>
<evidence type="ECO:0000256" key="3">
    <source>
        <dbReference type="ARBA" id="ARBA00022475"/>
    </source>
</evidence>
<proteinExistence type="inferred from homology"/>
<dbReference type="PANTHER" id="PTHR43163">
    <property type="entry name" value="DIPEPTIDE TRANSPORT SYSTEM PERMEASE PROTEIN DPPB-RELATED"/>
    <property type="match status" value="1"/>
</dbReference>
<evidence type="ECO:0000313" key="9">
    <source>
        <dbReference type="EMBL" id="KMS52132.1"/>
    </source>
</evidence>
<dbReference type="CDD" id="cd06261">
    <property type="entry name" value="TM_PBP2"/>
    <property type="match status" value="1"/>
</dbReference>
<keyword evidence="6 7" id="KW-0472">Membrane</keyword>
<comment type="subcellular location">
    <subcellularLocation>
        <location evidence="1 7">Cell membrane</location>
        <topology evidence="1 7">Multi-pass membrane protein</topology>
    </subcellularLocation>
</comment>
<dbReference type="InterPro" id="IPR045621">
    <property type="entry name" value="BPD_transp_1_N"/>
</dbReference>
<evidence type="ECO:0000259" key="8">
    <source>
        <dbReference type="PROSITE" id="PS50928"/>
    </source>
</evidence>
<evidence type="ECO:0000313" key="10">
    <source>
        <dbReference type="Proteomes" id="UP000052232"/>
    </source>
</evidence>
<dbReference type="Pfam" id="PF00528">
    <property type="entry name" value="BPD_transp_1"/>
    <property type="match status" value="1"/>
</dbReference>
<feature type="transmembrane region" description="Helical" evidence="7">
    <location>
        <begin position="284"/>
        <end position="310"/>
    </location>
</feature>
<gene>
    <name evidence="9" type="ORF">V473_22265</name>
</gene>
<keyword evidence="4 7" id="KW-0812">Transmembrane</keyword>
<feature type="transmembrane region" description="Helical" evidence="7">
    <location>
        <begin position="12"/>
        <end position="33"/>
    </location>
</feature>
<dbReference type="Pfam" id="PF19300">
    <property type="entry name" value="BPD_transp_1_N"/>
    <property type="match status" value="1"/>
</dbReference>
<feature type="transmembrane region" description="Helical" evidence="7">
    <location>
        <begin position="102"/>
        <end position="125"/>
    </location>
</feature>
<keyword evidence="5 7" id="KW-1133">Transmembrane helix</keyword>
<dbReference type="AlphaFoldDB" id="A0A0J7XKB4"/>
<accession>A0A0J7XKB4</accession>
<dbReference type="SUPFAM" id="SSF161098">
    <property type="entry name" value="MetI-like"/>
    <property type="match status" value="1"/>
</dbReference>
<feature type="transmembrane region" description="Helical" evidence="7">
    <location>
        <begin position="137"/>
        <end position="160"/>
    </location>
</feature>
<dbReference type="PATRIC" id="fig|1420583.3.peg.4266"/>
<keyword evidence="2 7" id="KW-0813">Transport</keyword>
<dbReference type="InterPro" id="IPR035906">
    <property type="entry name" value="MetI-like_sf"/>
</dbReference>
<dbReference type="EMBL" id="JACT01000007">
    <property type="protein sequence ID" value="KMS52132.1"/>
    <property type="molecule type" value="Genomic_DNA"/>
</dbReference>
<keyword evidence="3" id="KW-1003">Cell membrane</keyword>
<evidence type="ECO:0000256" key="4">
    <source>
        <dbReference type="ARBA" id="ARBA00022692"/>
    </source>
</evidence>
<evidence type="ECO:0000256" key="7">
    <source>
        <dbReference type="RuleBase" id="RU363032"/>
    </source>
</evidence>
<feature type="domain" description="ABC transmembrane type-1" evidence="8">
    <location>
        <begin position="98"/>
        <end position="303"/>
    </location>
</feature>
<name>A0A0J7XKB4_9SPHN</name>
<protein>
    <submittedName>
        <fullName evidence="9">ABC transporter permease</fullName>
    </submittedName>
</protein>
<evidence type="ECO:0000256" key="1">
    <source>
        <dbReference type="ARBA" id="ARBA00004651"/>
    </source>
</evidence>
<evidence type="ECO:0000256" key="5">
    <source>
        <dbReference type="ARBA" id="ARBA00022989"/>
    </source>
</evidence>
<comment type="caution">
    <text evidence="9">The sequence shown here is derived from an EMBL/GenBank/DDBJ whole genome shotgun (WGS) entry which is preliminary data.</text>
</comment>